<dbReference type="CDD" id="cd12131">
    <property type="entry name" value="HGbI-like"/>
    <property type="match status" value="1"/>
</dbReference>
<proteinExistence type="inferred from homology"/>
<evidence type="ECO:0000256" key="2">
    <source>
        <dbReference type="ARBA" id="ARBA00022621"/>
    </source>
</evidence>
<keyword evidence="2 5" id="KW-0561">Oxygen transport</keyword>
<keyword evidence="3" id="KW-0479">Metal-binding</keyword>
<name>A0ABT0N2Z8_9GAMM</name>
<evidence type="ECO:0000256" key="1">
    <source>
        <dbReference type="ARBA" id="ARBA00022617"/>
    </source>
</evidence>
<dbReference type="InterPro" id="IPR012292">
    <property type="entry name" value="Globin/Proto"/>
</dbReference>
<dbReference type="RefSeq" id="WP_249247623.1">
    <property type="nucleotide sequence ID" value="NZ_JAKIKT010000001.1"/>
</dbReference>
<dbReference type="InterPro" id="IPR009050">
    <property type="entry name" value="Globin-like_sf"/>
</dbReference>
<comment type="caution">
    <text evidence="7">The sequence shown here is derived from an EMBL/GenBank/DDBJ whole genome shotgun (WGS) entry which is preliminary data.</text>
</comment>
<dbReference type="PANTHER" id="PTHR43396:SF3">
    <property type="entry name" value="FLAVOHEMOPROTEIN"/>
    <property type="match status" value="1"/>
</dbReference>
<evidence type="ECO:0000259" key="6">
    <source>
        <dbReference type="PROSITE" id="PS01033"/>
    </source>
</evidence>
<keyword evidence="5" id="KW-0813">Transport</keyword>
<keyword evidence="8" id="KW-1185">Reference proteome</keyword>
<evidence type="ECO:0000313" key="8">
    <source>
        <dbReference type="Proteomes" id="UP001202831"/>
    </source>
</evidence>
<dbReference type="Gene3D" id="1.10.490.10">
    <property type="entry name" value="Globins"/>
    <property type="match status" value="1"/>
</dbReference>
<sequence length="139" mass="15870">MSLTQDQVELIQRSFCQIAPDTSRVADLFYDTLFELEPNTRPLFKNSMNIQGQKLMQMLYSTVAGLSDQQALVPAIQEMGRRHIGYGVKPEHFPPMTSALIFSLQQHLSSDFSPEVRDAWTEFLQWVSDVMQEAMLAGR</sequence>
<dbReference type="PANTHER" id="PTHR43396">
    <property type="entry name" value="FLAVOHEMOPROTEIN"/>
    <property type="match status" value="1"/>
</dbReference>
<evidence type="ECO:0000256" key="4">
    <source>
        <dbReference type="ARBA" id="ARBA00023004"/>
    </source>
</evidence>
<comment type="similarity">
    <text evidence="5">Belongs to the globin family.</text>
</comment>
<dbReference type="Pfam" id="PF00042">
    <property type="entry name" value="Globin"/>
    <property type="match status" value="1"/>
</dbReference>
<evidence type="ECO:0000256" key="3">
    <source>
        <dbReference type="ARBA" id="ARBA00022723"/>
    </source>
</evidence>
<dbReference type="PROSITE" id="PS01033">
    <property type="entry name" value="GLOBIN"/>
    <property type="match status" value="1"/>
</dbReference>
<dbReference type="EMBL" id="JAKIKT010000001">
    <property type="protein sequence ID" value="MCL2912803.1"/>
    <property type="molecule type" value="Genomic_DNA"/>
</dbReference>
<gene>
    <name evidence="7" type="ORF">L2725_03220</name>
</gene>
<protein>
    <submittedName>
        <fullName evidence="7">Globin domain-containing protein</fullName>
    </submittedName>
</protein>
<dbReference type="InterPro" id="IPR000971">
    <property type="entry name" value="Globin"/>
</dbReference>
<dbReference type="Proteomes" id="UP001202831">
    <property type="component" value="Unassembled WGS sequence"/>
</dbReference>
<evidence type="ECO:0000256" key="5">
    <source>
        <dbReference type="RuleBase" id="RU000356"/>
    </source>
</evidence>
<reference evidence="7 8" key="1">
    <citation type="submission" date="2022-01" db="EMBL/GenBank/DDBJ databases">
        <title>Whole genome-based taxonomy of the Shewanellaceae.</title>
        <authorList>
            <person name="Martin-Rodriguez A.J."/>
        </authorList>
    </citation>
    <scope>NUCLEOTIDE SEQUENCE [LARGE SCALE GENOMIC DNA]</scope>
    <source>
        <strain evidence="7 8">DSM 21332</strain>
    </source>
</reference>
<feature type="domain" description="Globin" evidence="6">
    <location>
        <begin position="2"/>
        <end position="136"/>
    </location>
</feature>
<accession>A0ABT0N2Z8</accession>
<keyword evidence="1 5" id="KW-0349">Heme</keyword>
<evidence type="ECO:0000313" key="7">
    <source>
        <dbReference type="EMBL" id="MCL2912803.1"/>
    </source>
</evidence>
<keyword evidence="4" id="KW-0408">Iron</keyword>
<dbReference type="SUPFAM" id="SSF46458">
    <property type="entry name" value="Globin-like"/>
    <property type="match status" value="1"/>
</dbReference>
<organism evidence="7 8">
    <name type="scientific">Shewanella corallii</name>
    <dbReference type="NCBI Taxonomy" id="560080"/>
    <lineage>
        <taxon>Bacteria</taxon>
        <taxon>Pseudomonadati</taxon>
        <taxon>Pseudomonadota</taxon>
        <taxon>Gammaproteobacteria</taxon>
        <taxon>Alteromonadales</taxon>
        <taxon>Shewanellaceae</taxon>
        <taxon>Shewanella</taxon>
    </lineage>
</organism>